<name>A0A837JDW6_9BACT</name>
<comment type="caution">
    <text evidence="1">The sequence shown here is derived from an EMBL/GenBank/DDBJ whole genome shotgun (WGS) entry which is preliminary data.</text>
</comment>
<evidence type="ECO:0000313" key="1">
    <source>
        <dbReference type="EMBL" id="KLE06559.1"/>
    </source>
</evidence>
<proteinExistence type="predicted"/>
<accession>A0A837JDW6</accession>
<gene>
    <name evidence="1" type="ORF">AF77_01440</name>
</gene>
<dbReference type="EMBL" id="JAIT01000010">
    <property type="protein sequence ID" value="KLE06559.1"/>
    <property type="molecule type" value="Genomic_DNA"/>
</dbReference>
<reference evidence="1 2" key="1">
    <citation type="submission" date="2014-01" db="EMBL/GenBank/DDBJ databases">
        <title>Development of a Comparative Genomic Fingerprinting Assay for High Resolution Genotyping of Arcobacter butzleri.</title>
        <authorList>
            <person name="Webb A.L."/>
            <person name="Inglis G.D."/>
            <person name="Kruczkiewicz P."/>
            <person name="Selinger L.B."/>
            <person name="Taboada E.N."/>
        </authorList>
    </citation>
    <scope>NUCLEOTIDE SEQUENCE [LARGE SCALE GENOMIC DNA]</scope>
    <source>
        <strain evidence="1 2">L352</strain>
    </source>
</reference>
<dbReference type="Proteomes" id="UP000035462">
    <property type="component" value="Unassembled WGS sequence"/>
</dbReference>
<evidence type="ECO:0000313" key="2">
    <source>
        <dbReference type="Proteomes" id="UP000035462"/>
    </source>
</evidence>
<protein>
    <submittedName>
        <fullName evidence="1">Uncharacterized protein</fullName>
    </submittedName>
</protein>
<organism evidence="1 2">
    <name type="scientific">Aliarcobacter butzleri L352</name>
    <dbReference type="NCBI Taxonomy" id="1447260"/>
    <lineage>
        <taxon>Bacteria</taxon>
        <taxon>Pseudomonadati</taxon>
        <taxon>Campylobacterota</taxon>
        <taxon>Epsilonproteobacteria</taxon>
        <taxon>Campylobacterales</taxon>
        <taxon>Arcobacteraceae</taxon>
        <taxon>Aliarcobacter</taxon>
    </lineage>
</organism>
<sequence length="37" mass="4318">MVDYCAKNNVLSEIQMIKAKEITQAWKNVEDKDNSFL</sequence>
<dbReference type="AlphaFoldDB" id="A0A837JDW6"/>